<reference evidence="7 8" key="1">
    <citation type="submission" date="2016-10" db="EMBL/GenBank/DDBJ databases">
        <authorList>
            <person name="de Groot N.N."/>
        </authorList>
    </citation>
    <scope>NUCLEOTIDE SEQUENCE [LARGE SCALE GENOMIC DNA]</scope>
    <source>
        <strain evidence="7 8">DSM 45514</strain>
    </source>
</reference>
<evidence type="ECO:0000256" key="5">
    <source>
        <dbReference type="ARBA" id="ARBA00022856"/>
    </source>
</evidence>
<dbReference type="Gene3D" id="3.90.76.10">
    <property type="entry name" value="Dipeptide-binding Protein, Domain 1"/>
    <property type="match status" value="1"/>
</dbReference>
<accession>A0A1G6KCB2</accession>
<dbReference type="FunFam" id="3.10.105.10:FF:000001">
    <property type="entry name" value="Oligopeptide ABC transporter, oligopeptide-binding protein"/>
    <property type="match status" value="1"/>
</dbReference>
<evidence type="ECO:0000256" key="4">
    <source>
        <dbReference type="ARBA" id="ARBA00022729"/>
    </source>
</evidence>
<dbReference type="Gene3D" id="3.40.190.10">
    <property type="entry name" value="Periplasmic binding protein-like II"/>
    <property type="match status" value="1"/>
</dbReference>
<dbReference type="Pfam" id="PF00496">
    <property type="entry name" value="SBP_bac_5"/>
    <property type="match status" value="1"/>
</dbReference>
<evidence type="ECO:0000256" key="1">
    <source>
        <dbReference type="ARBA" id="ARBA00004196"/>
    </source>
</evidence>
<protein>
    <submittedName>
        <fullName evidence="7">Oligopeptide transport system substrate-binding protein</fullName>
    </submittedName>
</protein>
<proteinExistence type="inferred from homology"/>
<name>A0A1G6KCB2_9BACL</name>
<evidence type="ECO:0000313" key="7">
    <source>
        <dbReference type="EMBL" id="SDC28518.1"/>
    </source>
</evidence>
<keyword evidence="4" id="KW-0732">Signal</keyword>
<dbReference type="Gene3D" id="3.10.105.10">
    <property type="entry name" value="Dipeptide-binding Protein, Domain 3"/>
    <property type="match status" value="1"/>
</dbReference>
<comment type="subcellular location">
    <subcellularLocation>
        <location evidence="1">Cell envelope</location>
    </subcellularLocation>
</comment>
<dbReference type="PROSITE" id="PS51257">
    <property type="entry name" value="PROKAR_LIPOPROTEIN"/>
    <property type="match status" value="1"/>
</dbReference>
<keyword evidence="5" id="KW-0653">Protein transport</keyword>
<dbReference type="InterPro" id="IPR000914">
    <property type="entry name" value="SBP_5_dom"/>
</dbReference>
<evidence type="ECO:0000313" key="8">
    <source>
        <dbReference type="Proteomes" id="UP000199387"/>
    </source>
</evidence>
<keyword evidence="5" id="KW-0571">Peptide transport</keyword>
<comment type="similarity">
    <text evidence="2">Belongs to the bacterial solute-binding protein 5 family.</text>
</comment>
<dbReference type="SUPFAM" id="SSF53850">
    <property type="entry name" value="Periplasmic binding protein-like II"/>
    <property type="match status" value="1"/>
</dbReference>
<dbReference type="PANTHER" id="PTHR30290:SF10">
    <property type="entry name" value="PERIPLASMIC OLIGOPEPTIDE-BINDING PROTEIN-RELATED"/>
    <property type="match status" value="1"/>
</dbReference>
<dbReference type="InterPro" id="IPR039424">
    <property type="entry name" value="SBP_5"/>
</dbReference>
<gene>
    <name evidence="7" type="ORF">SAMN04488112_105175</name>
</gene>
<feature type="domain" description="Solute-binding protein family 5" evidence="6">
    <location>
        <begin position="80"/>
        <end position="456"/>
    </location>
</feature>
<dbReference type="GO" id="GO:0015833">
    <property type="term" value="P:peptide transport"/>
    <property type="evidence" value="ECO:0007669"/>
    <property type="project" value="UniProtKB-KW"/>
</dbReference>
<dbReference type="RefSeq" id="WP_091567372.1">
    <property type="nucleotide sequence ID" value="NZ_FMZA01000005.1"/>
</dbReference>
<evidence type="ECO:0000259" key="6">
    <source>
        <dbReference type="Pfam" id="PF00496"/>
    </source>
</evidence>
<dbReference type="PIRSF" id="PIRSF002741">
    <property type="entry name" value="MppA"/>
    <property type="match status" value="1"/>
</dbReference>
<dbReference type="CDD" id="cd08504">
    <property type="entry name" value="PBP2_OppA"/>
    <property type="match status" value="1"/>
</dbReference>
<evidence type="ECO:0000256" key="3">
    <source>
        <dbReference type="ARBA" id="ARBA00022448"/>
    </source>
</evidence>
<dbReference type="PANTHER" id="PTHR30290">
    <property type="entry name" value="PERIPLASMIC BINDING COMPONENT OF ABC TRANSPORTER"/>
    <property type="match status" value="1"/>
</dbReference>
<dbReference type="Proteomes" id="UP000199387">
    <property type="component" value="Unassembled WGS sequence"/>
</dbReference>
<sequence length="544" mass="62024">MGRLTRLAVIWLTVFGILLAGCSQPWILGGEGSAEGGEVLRLTAEAEPPNLDSAEAIDAQSITVLNNVMEGLMRLDKDQQPQPAMAEDVQVSDDRKTYIFKIRDNARWSDGEPVTAQDFEYAWKRALDPKKQLESAYILFPLKNARAYFAGKTTVDTVGVKAIDERTLRVKLEEPVPYFLTLTASAAYFPQRKDFIEKQGRMYAKDDNRLLYNGPFVLKDWKHDQSYRFVKNPEYWDEENVKLDEVQVRIVTDSMQAANDYNSGEVDMAPLSDELVHAFKGNRDFIQVDRGATFLILFNTRKKFFSNEKVRKAFSLAVDREQLVQEVLQNGSRPAQGMVPDSIQGSQKGTFRKQAGDQLAYDAARARQLLDQGMAELGMDKPPRIALNVNDNDRKKIALFLKEQFQNTLGIDILINPRPMKQKLEAEQQGRFQMSLVRWIGRYNDPMAFLEIGHSQSDVNFGQWSDSTFDRLIETANLHTDAEKRDENLIKAESIVIEQAGVVPLFYEGQAYVQKPYVKNLYRSPVGAEYTLKWTYIDKPSKNR</sequence>
<dbReference type="OrthoDB" id="9801912at2"/>
<dbReference type="GO" id="GO:1904680">
    <property type="term" value="F:peptide transmembrane transporter activity"/>
    <property type="evidence" value="ECO:0007669"/>
    <property type="project" value="TreeGrafter"/>
</dbReference>
<evidence type="ECO:0000256" key="2">
    <source>
        <dbReference type="ARBA" id="ARBA00005695"/>
    </source>
</evidence>
<organism evidence="7 8">
    <name type="scientific">Melghirimyces thermohalophilus</name>
    <dbReference type="NCBI Taxonomy" id="1236220"/>
    <lineage>
        <taxon>Bacteria</taxon>
        <taxon>Bacillati</taxon>
        <taxon>Bacillota</taxon>
        <taxon>Bacilli</taxon>
        <taxon>Bacillales</taxon>
        <taxon>Thermoactinomycetaceae</taxon>
        <taxon>Melghirimyces</taxon>
    </lineage>
</organism>
<dbReference type="GO" id="GO:0030288">
    <property type="term" value="C:outer membrane-bounded periplasmic space"/>
    <property type="evidence" value="ECO:0007669"/>
    <property type="project" value="UniProtKB-ARBA"/>
</dbReference>
<dbReference type="AlphaFoldDB" id="A0A1G6KCB2"/>
<dbReference type="InterPro" id="IPR030678">
    <property type="entry name" value="Peptide/Ni-bd"/>
</dbReference>
<dbReference type="FunFam" id="3.90.76.10:FF:000001">
    <property type="entry name" value="Oligopeptide ABC transporter substrate-binding protein"/>
    <property type="match status" value="1"/>
</dbReference>
<dbReference type="STRING" id="1236220.SAMN04488112_105175"/>
<keyword evidence="3" id="KW-0813">Transport</keyword>
<dbReference type="EMBL" id="FMZA01000005">
    <property type="protein sequence ID" value="SDC28518.1"/>
    <property type="molecule type" value="Genomic_DNA"/>
</dbReference>
<keyword evidence="8" id="KW-1185">Reference proteome</keyword>
<dbReference type="GO" id="GO:0043190">
    <property type="term" value="C:ATP-binding cassette (ABC) transporter complex"/>
    <property type="evidence" value="ECO:0007669"/>
    <property type="project" value="InterPro"/>
</dbReference>